<keyword evidence="5" id="KW-0472">Membrane</keyword>
<reference evidence="6 7" key="1">
    <citation type="submission" date="2020-08" db="EMBL/GenBank/DDBJ databases">
        <title>Sequencing the genomes of 1000 actinobacteria strains.</title>
        <authorList>
            <person name="Klenk H.-P."/>
        </authorList>
    </citation>
    <scope>NUCLEOTIDE SEQUENCE [LARGE SCALE GENOMIC DNA]</scope>
    <source>
        <strain evidence="6 7">DSM 45823</strain>
    </source>
</reference>
<evidence type="ECO:0000256" key="1">
    <source>
        <dbReference type="ARBA" id="ARBA00004141"/>
    </source>
</evidence>
<sequence length="55" mass="5847">MVTALAGIAVLNAVDARLVRRAWRACRTAGLPLVPYAAWTAFATALNDAIVPRNP</sequence>
<dbReference type="EMBL" id="JACJII010000001">
    <property type="protein sequence ID" value="MBA9006201.1"/>
    <property type="molecule type" value="Genomic_DNA"/>
</dbReference>
<comment type="subcellular location">
    <subcellularLocation>
        <location evidence="1">Membrane</location>
        <topology evidence="1">Multi-pass membrane protein</topology>
    </subcellularLocation>
</comment>
<evidence type="ECO:0000256" key="4">
    <source>
        <dbReference type="ARBA" id="ARBA00022989"/>
    </source>
</evidence>
<evidence type="ECO:0000256" key="5">
    <source>
        <dbReference type="ARBA" id="ARBA00023136"/>
    </source>
</evidence>
<name>A0A7W3N274_9ACTN</name>
<dbReference type="Gene3D" id="1.20.1260.100">
    <property type="entry name" value="TspO/MBR protein"/>
    <property type="match status" value="1"/>
</dbReference>
<proteinExistence type="inferred from homology"/>
<evidence type="ECO:0000313" key="6">
    <source>
        <dbReference type="EMBL" id="MBA9006201.1"/>
    </source>
</evidence>
<dbReference type="InterPro" id="IPR038330">
    <property type="entry name" value="TspO/MBR-related_sf"/>
</dbReference>
<dbReference type="AlphaFoldDB" id="A0A7W3N274"/>
<evidence type="ECO:0000256" key="2">
    <source>
        <dbReference type="ARBA" id="ARBA00007524"/>
    </source>
</evidence>
<accession>A0A7W3N274</accession>
<comment type="caution">
    <text evidence="6">The sequence shown here is derived from an EMBL/GenBank/DDBJ whole genome shotgun (WGS) entry which is preliminary data.</text>
</comment>
<keyword evidence="7" id="KW-1185">Reference proteome</keyword>
<dbReference type="InterPro" id="IPR004307">
    <property type="entry name" value="TspO_MBR"/>
</dbReference>
<evidence type="ECO:0000313" key="7">
    <source>
        <dbReference type="Proteomes" id="UP000539313"/>
    </source>
</evidence>
<gene>
    <name evidence="6" type="ORF">HNR21_005083</name>
</gene>
<keyword evidence="4" id="KW-1133">Transmembrane helix</keyword>
<dbReference type="GO" id="GO:0016020">
    <property type="term" value="C:membrane"/>
    <property type="evidence" value="ECO:0007669"/>
    <property type="project" value="UniProtKB-SubCell"/>
</dbReference>
<keyword evidence="3" id="KW-0812">Transmembrane</keyword>
<dbReference type="RefSeq" id="WP_182707178.1">
    <property type="nucleotide sequence ID" value="NZ_JACJII010000001.1"/>
</dbReference>
<evidence type="ECO:0000256" key="3">
    <source>
        <dbReference type="ARBA" id="ARBA00022692"/>
    </source>
</evidence>
<comment type="similarity">
    <text evidence="2">Belongs to the TspO/BZRP family.</text>
</comment>
<dbReference type="Proteomes" id="UP000539313">
    <property type="component" value="Unassembled WGS sequence"/>
</dbReference>
<dbReference type="Pfam" id="PF03073">
    <property type="entry name" value="TspO_MBR"/>
    <property type="match status" value="1"/>
</dbReference>
<protein>
    <submittedName>
        <fullName evidence="6">Tryptophan-rich sensory protein</fullName>
    </submittedName>
</protein>
<organism evidence="6 7">
    <name type="scientific">Thermomonospora cellulosilytica</name>
    <dbReference type="NCBI Taxonomy" id="1411118"/>
    <lineage>
        <taxon>Bacteria</taxon>
        <taxon>Bacillati</taxon>
        <taxon>Actinomycetota</taxon>
        <taxon>Actinomycetes</taxon>
        <taxon>Streptosporangiales</taxon>
        <taxon>Thermomonosporaceae</taxon>
        <taxon>Thermomonospora</taxon>
    </lineage>
</organism>